<dbReference type="Proteomes" id="UP000288805">
    <property type="component" value="Unassembled WGS sequence"/>
</dbReference>
<evidence type="ECO:0000313" key="1">
    <source>
        <dbReference type="EMBL" id="RVW47973.1"/>
    </source>
</evidence>
<comment type="caution">
    <text evidence="1">The sequence shown here is derived from an EMBL/GenBank/DDBJ whole genome shotgun (WGS) entry which is preliminary data.</text>
</comment>
<protein>
    <submittedName>
        <fullName evidence="1">Protein SHOOT GRAVITROPISM 6</fullName>
    </submittedName>
</protein>
<dbReference type="PANTHER" id="PTHR23120">
    <property type="entry name" value="MAESTRO-RELATED HEAT DOMAIN-CONTAINING"/>
    <property type="match status" value="1"/>
</dbReference>
<sequence length="345" mass="37963">MREGFYGTKELGGNIGKNEEGGILGMVSFWKDTWCGDTPLCASFPSFFALVDPKKAWVKDVWNGTMGGGGEDGRSRAEQLLHILRQIDQYVSSPLEYQRKRSCLAVYEMLLKFKSVCVSGYCALGCHGSCTHSKHIDRTVHGNFSNLPSAFVLPSRDSLCLGNRVIMYLPRCADTNSEVRKISAQILDLFFSISLSLPRPVGSSFGVDIELSYSALSSLEDVIAILRSDASIDPSEVFNRVVSSVCVLLTKDELVAALHYCTGAICDKIKQSAEGAIQAVTDFVMKRGHELNEMDVSRTTQSLLSAAAHVTEKYLRQETLAAQGILSQRIYLDYVVAGQCRMHSM</sequence>
<evidence type="ECO:0000313" key="2">
    <source>
        <dbReference type="Proteomes" id="UP000288805"/>
    </source>
</evidence>
<dbReference type="EMBL" id="QGNW01001261">
    <property type="protein sequence ID" value="RVW47973.1"/>
    <property type="molecule type" value="Genomic_DNA"/>
</dbReference>
<name>A0A438EJR5_VITVI</name>
<organism evidence="1 2">
    <name type="scientific">Vitis vinifera</name>
    <name type="common">Grape</name>
    <dbReference type="NCBI Taxonomy" id="29760"/>
    <lineage>
        <taxon>Eukaryota</taxon>
        <taxon>Viridiplantae</taxon>
        <taxon>Streptophyta</taxon>
        <taxon>Embryophyta</taxon>
        <taxon>Tracheophyta</taxon>
        <taxon>Spermatophyta</taxon>
        <taxon>Magnoliopsida</taxon>
        <taxon>eudicotyledons</taxon>
        <taxon>Gunneridae</taxon>
        <taxon>Pentapetalae</taxon>
        <taxon>rosids</taxon>
        <taxon>Vitales</taxon>
        <taxon>Vitaceae</taxon>
        <taxon>Viteae</taxon>
        <taxon>Vitis</taxon>
    </lineage>
</organism>
<dbReference type="PANTHER" id="PTHR23120:SF0">
    <property type="entry name" value="MAESTRO HEAT-LIKE REPEAT FAMILY MEMBER 1"/>
    <property type="match status" value="1"/>
</dbReference>
<accession>A0A438EJR5</accession>
<gene>
    <name evidence="1" type="primary">SGR6_8</name>
    <name evidence="1" type="ORF">CK203_102280</name>
</gene>
<reference evidence="1 2" key="1">
    <citation type="journal article" date="2018" name="PLoS Genet.">
        <title>Population sequencing reveals clonal diversity and ancestral inbreeding in the grapevine cultivar Chardonnay.</title>
        <authorList>
            <person name="Roach M.J."/>
            <person name="Johnson D.L."/>
            <person name="Bohlmann J."/>
            <person name="van Vuuren H.J."/>
            <person name="Jones S.J."/>
            <person name="Pretorius I.S."/>
            <person name="Schmidt S.A."/>
            <person name="Borneman A.R."/>
        </authorList>
    </citation>
    <scope>NUCLEOTIDE SEQUENCE [LARGE SCALE GENOMIC DNA]</scope>
    <source>
        <strain evidence="2">cv. Chardonnay</strain>
        <tissue evidence="1">Leaf</tissue>
    </source>
</reference>
<proteinExistence type="predicted"/>
<dbReference type="InterPro" id="IPR045206">
    <property type="entry name" value="Maestro_heat-like_prot"/>
</dbReference>
<dbReference type="AlphaFoldDB" id="A0A438EJR5"/>